<name>A0A291R090_9BACT</name>
<dbReference type="InterPro" id="IPR011935">
    <property type="entry name" value="CHP02231"/>
</dbReference>
<evidence type="ECO:0000259" key="2">
    <source>
        <dbReference type="Pfam" id="PF13600"/>
    </source>
</evidence>
<dbReference type="Proteomes" id="UP000220133">
    <property type="component" value="Chromosome"/>
</dbReference>
<feature type="domain" description="DUF4140" evidence="2">
    <location>
        <begin position="38"/>
        <end position="135"/>
    </location>
</feature>
<gene>
    <name evidence="3" type="ORF">COR50_21915</name>
</gene>
<dbReference type="RefSeq" id="WP_098195984.1">
    <property type="nucleotide sequence ID" value="NZ_CP023777.1"/>
</dbReference>
<protein>
    <recommendedName>
        <fullName evidence="5">Mucoidy inhibitor MuiA family protein</fullName>
    </recommendedName>
</protein>
<proteinExistence type="predicted"/>
<dbReference type="Pfam" id="PF13600">
    <property type="entry name" value="DUF4140"/>
    <property type="match status" value="1"/>
</dbReference>
<dbReference type="EMBL" id="CP023777">
    <property type="protein sequence ID" value="ATL49617.1"/>
    <property type="molecule type" value="Genomic_DNA"/>
</dbReference>
<dbReference type="InterPro" id="IPR025554">
    <property type="entry name" value="DUF4140"/>
</dbReference>
<dbReference type="KEGG" id="cbae:COR50_21915"/>
<reference evidence="3 4" key="1">
    <citation type="submission" date="2017-10" db="EMBL/GenBank/DDBJ databases">
        <title>Paenichitinophaga pekingensis gen. nov., sp. nov., isolated from activated sludge.</title>
        <authorList>
            <person name="Jin D."/>
            <person name="Kong X."/>
            <person name="Deng Y."/>
            <person name="Bai Z."/>
        </authorList>
    </citation>
    <scope>NUCLEOTIDE SEQUENCE [LARGE SCALE GENOMIC DNA]</scope>
    <source>
        <strain evidence="3 4">13</strain>
    </source>
</reference>
<evidence type="ECO:0000313" key="3">
    <source>
        <dbReference type="EMBL" id="ATL49617.1"/>
    </source>
</evidence>
<dbReference type="OrthoDB" id="634585at2"/>
<keyword evidence="4" id="KW-1185">Reference proteome</keyword>
<evidence type="ECO:0000313" key="4">
    <source>
        <dbReference type="Proteomes" id="UP000220133"/>
    </source>
</evidence>
<evidence type="ECO:0000259" key="1">
    <source>
        <dbReference type="Pfam" id="PF13598"/>
    </source>
</evidence>
<dbReference type="InterPro" id="IPR008969">
    <property type="entry name" value="CarboxyPept-like_regulatory"/>
</dbReference>
<accession>A0A291R090</accession>
<dbReference type="NCBIfam" id="TIGR02231">
    <property type="entry name" value="mucoidy inhibitor MuiA family protein"/>
    <property type="match status" value="2"/>
</dbReference>
<sequence length="641" mass="71470">MKKQLSFLSALIICISTIYPSYGIGDEKEKIASKISDVTVFLNGAQVTRTAKISLQAGITVLQFPKIAADIDEKSLQIDGIGDFTVISVAKEKDYLTSGDKRVEIDLLNNKIFQATKNINEKMAQLSVFEAEGKILDANIQIGKGDNKAGETTIRDLALMLEFQRNRRTEIIEKQLKIKNQIQTLDSVKTKYQQQLSSLHTAPSATTNTLLIKISTQQAVQGNITLKYFVKNAHWYPTYDLKVNSLSQPIDLIYRANVHQLTGEDWNGVKLHLSTTNPDDNNNIPKLDPWYTNLYNSEYQLRLVQEARSGEHEVKGIVTDKNGAPIVGATLLVKGRSIGTVTDASGRFSLKIDPTGITLVVSAVGYEMQEIQPNQSNTIIRMIESSLALDEVVVTGYGNQSGLQGKVAGLQIRGASSVKMKKEAPPAPNLVVETKMNYQPTSVTYDITMPYTVASGDAPISVNINQVAVPATYEYISIPKKDKNAYLTASIIDWDQLNLLEGEANIYIDGSFRGKTLLNLANVGDTLVLSLGSDKNIQVNRVQQKEFNKRQFIGNNKTEYKSFEFSIRNLKKEAVKIKLLDQLPIPISNNVELIKPKYEHARLDENTQILTWELEVQPGKEHKEYLQFGIKLPKDKLINYL</sequence>
<dbReference type="SUPFAM" id="SSF49464">
    <property type="entry name" value="Carboxypeptidase regulatory domain-like"/>
    <property type="match status" value="1"/>
</dbReference>
<dbReference type="InterPro" id="IPR037291">
    <property type="entry name" value="DUF4139"/>
</dbReference>
<dbReference type="Pfam" id="PF13715">
    <property type="entry name" value="CarbopepD_reg_2"/>
    <property type="match status" value="1"/>
</dbReference>
<dbReference type="AlphaFoldDB" id="A0A291R090"/>
<dbReference type="PANTHER" id="PTHR31005:SF8">
    <property type="entry name" value="DUF4139 DOMAIN-CONTAINING PROTEIN"/>
    <property type="match status" value="1"/>
</dbReference>
<organism evidence="3 4">
    <name type="scientific">Chitinophaga caeni</name>
    <dbReference type="NCBI Taxonomy" id="2029983"/>
    <lineage>
        <taxon>Bacteria</taxon>
        <taxon>Pseudomonadati</taxon>
        <taxon>Bacteroidota</taxon>
        <taxon>Chitinophagia</taxon>
        <taxon>Chitinophagales</taxon>
        <taxon>Chitinophagaceae</taxon>
        <taxon>Chitinophaga</taxon>
    </lineage>
</organism>
<dbReference type="Gene3D" id="2.60.40.1120">
    <property type="entry name" value="Carboxypeptidase-like, regulatory domain"/>
    <property type="match status" value="1"/>
</dbReference>
<dbReference type="PANTHER" id="PTHR31005">
    <property type="entry name" value="DUF4139 DOMAIN-CONTAINING PROTEIN"/>
    <property type="match status" value="1"/>
</dbReference>
<feature type="domain" description="DUF4139" evidence="1">
    <location>
        <begin position="224"/>
        <end position="634"/>
    </location>
</feature>
<dbReference type="Pfam" id="PF13598">
    <property type="entry name" value="DUF4139"/>
    <property type="match status" value="1"/>
</dbReference>
<evidence type="ECO:0008006" key="5">
    <source>
        <dbReference type="Google" id="ProtNLM"/>
    </source>
</evidence>